<dbReference type="CDD" id="cd13124">
    <property type="entry name" value="MATE_SpoVB_like"/>
    <property type="match status" value="1"/>
</dbReference>
<keyword evidence="3 6" id="KW-0812">Transmembrane</keyword>
<dbReference type="RefSeq" id="WP_197661673.1">
    <property type="nucleotide sequence ID" value="NZ_JAEAGR010000011.1"/>
</dbReference>
<evidence type="ECO:0000256" key="1">
    <source>
        <dbReference type="ARBA" id="ARBA00004651"/>
    </source>
</evidence>
<sequence>MATRKSSNHFLVQGSILAAASLIVRIIGLIYRIPMQRIIGDEGMGYYNYAFEIYNIALILSSYSLPLAVSKLVASRGINREHKNAYRIFLCALGFATLVGLTAASIIFFGAEFFSTVINNDPNAALPLRILAPTIFVFSVMGVFRGFYQGKNTMIPTAVSQVLEQVINAIVSVMAAYLLVRSYSANINIAAYGAAGGTMGTLIGAMAALLFLMFVFVLYKPYLNKQMHNDTSRYLESYTDIIKLLILTISPIILSQTVYHISGLIDNSLFGHIMATKEVTHFDETVLTNILPDRLYSAENRRVLIGIYSNKYRLLTNVPVAIASAIGAAIITSISAAKVRGMDGVIRRKTHAAIKFNMLIAIPSAVGMGVLASPILQLLFKDANQLSANFIRLGSIAIIFFSLSTVSTAILQGVNKLKIPVINSAISLGIHILLVFILLKFTPLSTYALVIGNVTFALVVTILNWISIEKYLNYRQEIIKTFLIPFVSAGLMGIAVYFTYEGLIRWTGNNTLSTLLCIGAAIIIYFALVIFMKGIEEDELTNLPRGEKIIHLLKRLHLL</sequence>
<evidence type="ECO:0000256" key="3">
    <source>
        <dbReference type="ARBA" id="ARBA00022692"/>
    </source>
</evidence>
<dbReference type="Proteomes" id="UP000623269">
    <property type="component" value="Unassembled WGS sequence"/>
</dbReference>
<evidence type="ECO:0000256" key="4">
    <source>
        <dbReference type="ARBA" id="ARBA00022989"/>
    </source>
</evidence>
<dbReference type="GO" id="GO:0005886">
    <property type="term" value="C:plasma membrane"/>
    <property type="evidence" value="ECO:0007669"/>
    <property type="project" value="UniProtKB-SubCell"/>
</dbReference>
<evidence type="ECO:0000256" key="2">
    <source>
        <dbReference type="ARBA" id="ARBA00022475"/>
    </source>
</evidence>
<evidence type="ECO:0000256" key="5">
    <source>
        <dbReference type="ARBA" id="ARBA00023136"/>
    </source>
</evidence>
<dbReference type="InterPro" id="IPR024923">
    <property type="entry name" value="PG_synth_SpoVB"/>
</dbReference>
<feature type="transmembrane region" description="Helical" evidence="6">
    <location>
        <begin position="512"/>
        <end position="532"/>
    </location>
</feature>
<feature type="transmembrane region" description="Helical" evidence="6">
    <location>
        <begin position="192"/>
        <end position="219"/>
    </location>
</feature>
<feature type="transmembrane region" description="Helical" evidence="6">
    <location>
        <begin position="53"/>
        <end position="74"/>
    </location>
</feature>
<feature type="transmembrane region" description="Helical" evidence="6">
    <location>
        <begin position="358"/>
        <end position="379"/>
    </location>
</feature>
<feature type="transmembrane region" description="Helical" evidence="6">
    <location>
        <begin position="12"/>
        <end position="33"/>
    </location>
</feature>
<keyword evidence="2" id="KW-1003">Cell membrane</keyword>
<feature type="transmembrane region" description="Helical" evidence="6">
    <location>
        <begin position="160"/>
        <end position="180"/>
    </location>
</feature>
<feature type="transmembrane region" description="Helical" evidence="6">
    <location>
        <begin position="130"/>
        <end position="148"/>
    </location>
</feature>
<accession>A0A8J7H422</accession>
<gene>
    <name evidence="7" type="ORF">I5677_11200</name>
</gene>
<feature type="transmembrane region" description="Helical" evidence="6">
    <location>
        <begin position="421"/>
        <end position="441"/>
    </location>
</feature>
<organism evidence="7 8">
    <name type="scientific">Mobilitalea sibirica</name>
    <dbReference type="NCBI Taxonomy" id="1462919"/>
    <lineage>
        <taxon>Bacteria</taxon>
        <taxon>Bacillati</taxon>
        <taxon>Bacillota</taxon>
        <taxon>Clostridia</taxon>
        <taxon>Lachnospirales</taxon>
        <taxon>Lachnospiraceae</taxon>
        <taxon>Mobilitalea</taxon>
    </lineage>
</organism>
<comment type="caution">
    <text evidence="7">The sequence shown here is derived from an EMBL/GenBank/DDBJ whole genome shotgun (WGS) entry which is preliminary data.</text>
</comment>
<evidence type="ECO:0000313" key="8">
    <source>
        <dbReference type="Proteomes" id="UP000623269"/>
    </source>
</evidence>
<keyword evidence="5 6" id="KW-0472">Membrane</keyword>
<dbReference type="InterPro" id="IPR050833">
    <property type="entry name" value="Poly_Biosynth_Transport"/>
</dbReference>
<feature type="transmembrane region" description="Helical" evidence="6">
    <location>
        <begin position="318"/>
        <end position="337"/>
    </location>
</feature>
<keyword evidence="4 6" id="KW-1133">Transmembrane helix</keyword>
<protein>
    <submittedName>
        <fullName evidence="7">Polysaccharide biosynthesis protein</fullName>
    </submittedName>
</protein>
<dbReference type="PANTHER" id="PTHR30250">
    <property type="entry name" value="PST FAMILY PREDICTED COLANIC ACID TRANSPORTER"/>
    <property type="match status" value="1"/>
</dbReference>
<dbReference type="PIRSF" id="PIRSF038958">
    <property type="entry name" value="PG_synth_SpoVB"/>
    <property type="match status" value="1"/>
</dbReference>
<feature type="transmembrane region" description="Helical" evidence="6">
    <location>
        <begin position="240"/>
        <end position="261"/>
    </location>
</feature>
<feature type="transmembrane region" description="Helical" evidence="6">
    <location>
        <begin position="391"/>
        <end position="414"/>
    </location>
</feature>
<reference evidence="7" key="1">
    <citation type="submission" date="2020-12" db="EMBL/GenBank/DDBJ databases">
        <title>M. sibirica DSM 26468T genome.</title>
        <authorList>
            <person name="Thieme N."/>
            <person name="Rettenmaier R."/>
            <person name="Zverlov V."/>
            <person name="Liebl W."/>
        </authorList>
    </citation>
    <scope>NUCLEOTIDE SEQUENCE</scope>
    <source>
        <strain evidence="7">DSM 26468</strain>
    </source>
</reference>
<dbReference type="PANTHER" id="PTHR30250:SF21">
    <property type="entry name" value="LIPID II FLIPPASE MURJ"/>
    <property type="match status" value="1"/>
</dbReference>
<evidence type="ECO:0000313" key="7">
    <source>
        <dbReference type="EMBL" id="MBH1941459.1"/>
    </source>
</evidence>
<keyword evidence="8" id="KW-1185">Reference proteome</keyword>
<name>A0A8J7H422_9FIRM</name>
<dbReference type="Pfam" id="PF01943">
    <property type="entry name" value="Polysacc_synt"/>
    <property type="match status" value="1"/>
</dbReference>
<feature type="transmembrane region" description="Helical" evidence="6">
    <location>
        <begin position="478"/>
        <end position="500"/>
    </location>
</feature>
<dbReference type="AlphaFoldDB" id="A0A8J7H422"/>
<dbReference type="EMBL" id="JAEAGR010000011">
    <property type="protein sequence ID" value="MBH1941459.1"/>
    <property type="molecule type" value="Genomic_DNA"/>
</dbReference>
<evidence type="ECO:0000256" key="6">
    <source>
        <dbReference type="SAM" id="Phobius"/>
    </source>
</evidence>
<feature type="transmembrane region" description="Helical" evidence="6">
    <location>
        <begin position="447"/>
        <end position="466"/>
    </location>
</feature>
<proteinExistence type="predicted"/>
<dbReference type="InterPro" id="IPR002797">
    <property type="entry name" value="Polysacc_synth"/>
</dbReference>
<feature type="transmembrane region" description="Helical" evidence="6">
    <location>
        <begin position="86"/>
        <end position="110"/>
    </location>
</feature>
<comment type="subcellular location">
    <subcellularLocation>
        <location evidence="1">Cell membrane</location>
        <topology evidence="1">Multi-pass membrane protein</topology>
    </subcellularLocation>
</comment>